<dbReference type="SMART" id="SM00382">
    <property type="entry name" value="AAA"/>
    <property type="match status" value="1"/>
</dbReference>
<protein>
    <submittedName>
        <fullName evidence="6">ABC-2 type transport system ATP-binding protein</fullName>
    </submittedName>
</protein>
<proteinExistence type="inferred from homology"/>
<dbReference type="Gene3D" id="3.40.50.300">
    <property type="entry name" value="P-loop containing nucleotide triphosphate hydrolases"/>
    <property type="match status" value="1"/>
</dbReference>
<comment type="caution">
    <text evidence="6">The sequence shown here is derived from an EMBL/GenBank/DDBJ whole genome shotgun (WGS) entry which is preliminary data.</text>
</comment>
<dbReference type="CDD" id="cd03230">
    <property type="entry name" value="ABC_DR_subfamily_A"/>
    <property type="match status" value="1"/>
</dbReference>
<evidence type="ECO:0000256" key="2">
    <source>
        <dbReference type="ARBA" id="ARBA00022448"/>
    </source>
</evidence>
<evidence type="ECO:0000256" key="4">
    <source>
        <dbReference type="ARBA" id="ARBA00022840"/>
    </source>
</evidence>
<dbReference type="SUPFAM" id="SSF52540">
    <property type="entry name" value="P-loop containing nucleoside triphosphate hydrolases"/>
    <property type="match status" value="1"/>
</dbReference>
<dbReference type="PANTHER" id="PTHR43335">
    <property type="entry name" value="ABC TRANSPORTER, ATP-BINDING PROTEIN"/>
    <property type="match status" value="1"/>
</dbReference>
<evidence type="ECO:0000313" key="6">
    <source>
        <dbReference type="EMBL" id="NSB15965.1"/>
    </source>
</evidence>
<sequence length="212" mass="23243">MDNKNIIEIKNLSKEVNGITILNNINVNFSRGKIYGIIGRNGSGKSMLFKSICGLVNPTQGEISVFGENINGGNFPKDTGIIIEHPGFLPQYSAFKNLKILASINNKINAENIKHAISLVGLDPANTIPVKKYSLGMKQRLGIAQALMEEPKLLILDEPMNGLDADGVTLIRKILLDLKEKSVTILLASHNSDDINELCDFVYKMDNGILTH</sequence>
<keyword evidence="3" id="KW-0547">Nucleotide-binding</keyword>
<dbReference type="InterPro" id="IPR003593">
    <property type="entry name" value="AAA+_ATPase"/>
</dbReference>
<evidence type="ECO:0000256" key="3">
    <source>
        <dbReference type="ARBA" id="ARBA00022741"/>
    </source>
</evidence>
<dbReference type="InterPro" id="IPR017871">
    <property type="entry name" value="ABC_transporter-like_CS"/>
</dbReference>
<keyword evidence="2" id="KW-0813">Transport</keyword>
<reference evidence="6" key="1">
    <citation type="submission" date="2020-06" db="EMBL/GenBank/DDBJ databases">
        <title>Genomic insights into acetone-butanol-ethanol (ABE) fermentation by sequencing solventogenic clostridia strains.</title>
        <authorList>
            <person name="Brown S."/>
        </authorList>
    </citation>
    <scope>NUCLEOTIDE SEQUENCE</scope>
    <source>
        <strain evidence="6">DJ123</strain>
    </source>
</reference>
<dbReference type="GO" id="GO:0005524">
    <property type="term" value="F:ATP binding"/>
    <property type="evidence" value="ECO:0007669"/>
    <property type="project" value="UniProtKB-KW"/>
</dbReference>
<evidence type="ECO:0000259" key="5">
    <source>
        <dbReference type="PROSITE" id="PS50893"/>
    </source>
</evidence>
<gene>
    <name evidence="6" type="ORF">BCD95_004224</name>
</gene>
<dbReference type="EMBL" id="JABTDW010000001">
    <property type="protein sequence ID" value="NSB15965.1"/>
    <property type="molecule type" value="Genomic_DNA"/>
</dbReference>
<dbReference type="RefSeq" id="WP_077854232.1">
    <property type="nucleotide sequence ID" value="NZ_JABTDW010000001.1"/>
</dbReference>
<dbReference type="PROSITE" id="PS00211">
    <property type="entry name" value="ABC_TRANSPORTER_1"/>
    <property type="match status" value="1"/>
</dbReference>
<dbReference type="AlphaFoldDB" id="A0AAE5H7Q4"/>
<comment type="similarity">
    <text evidence="1">Belongs to the ABC transporter superfamily.</text>
</comment>
<dbReference type="Pfam" id="PF00005">
    <property type="entry name" value="ABC_tran"/>
    <property type="match status" value="1"/>
</dbReference>
<dbReference type="InterPro" id="IPR003439">
    <property type="entry name" value="ABC_transporter-like_ATP-bd"/>
</dbReference>
<feature type="domain" description="ABC transporter" evidence="5">
    <location>
        <begin position="7"/>
        <end position="212"/>
    </location>
</feature>
<organism evidence="6 7">
    <name type="scientific">Clostridium beijerinckii</name>
    <name type="common">Clostridium MP</name>
    <dbReference type="NCBI Taxonomy" id="1520"/>
    <lineage>
        <taxon>Bacteria</taxon>
        <taxon>Bacillati</taxon>
        <taxon>Bacillota</taxon>
        <taxon>Clostridia</taxon>
        <taxon>Eubacteriales</taxon>
        <taxon>Clostridiaceae</taxon>
        <taxon>Clostridium</taxon>
    </lineage>
</organism>
<dbReference type="InterPro" id="IPR027417">
    <property type="entry name" value="P-loop_NTPase"/>
</dbReference>
<dbReference type="GO" id="GO:0016887">
    <property type="term" value="F:ATP hydrolysis activity"/>
    <property type="evidence" value="ECO:0007669"/>
    <property type="project" value="InterPro"/>
</dbReference>
<keyword evidence="4 6" id="KW-0067">ATP-binding</keyword>
<name>A0AAE5H7Q4_CLOBE</name>
<evidence type="ECO:0000313" key="7">
    <source>
        <dbReference type="Proteomes" id="UP000822184"/>
    </source>
</evidence>
<accession>A0AAE5H7Q4</accession>
<evidence type="ECO:0000256" key="1">
    <source>
        <dbReference type="ARBA" id="ARBA00005417"/>
    </source>
</evidence>
<dbReference type="PROSITE" id="PS50893">
    <property type="entry name" value="ABC_TRANSPORTER_2"/>
    <property type="match status" value="1"/>
</dbReference>
<dbReference type="Proteomes" id="UP000822184">
    <property type="component" value="Unassembled WGS sequence"/>
</dbReference>
<dbReference type="PANTHER" id="PTHR43335:SF4">
    <property type="entry name" value="ABC TRANSPORTER, ATP-BINDING PROTEIN"/>
    <property type="match status" value="1"/>
</dbReference>